<dbReference type="SUPFAM" id="SSF47090">
    <property type="entry name" value="PGBD-like"/>
    <property type="match status" value="1"/>
</dbReference>
<dbReference type="InterPro" id="IPR036365">
    <property type="entry name" value="PGBD-like_sf"/>
</dbReference>
<gene>
    <name evidence="2" type="ORF">GND95_07865</name>
</gene>
<dbReference type="Proteomes" id="UP000483018">
    <property type="component" value="Unassembled WGS sequence"/>
</dbReference>
<dbReference type="OrthoDB" id="2933491at2"/>
<dbReference type="RefSeq" id="WP_158740312.1">
    <property type="nucleotide sequence ID" value="NZ_WSLF01000006.1"/>
</dbReference>
<evidence type="ECO:0000313" key="3">
    <source>
        <dbReference type="Proteomes" id="UP000483018"/>
    </source>
</evidence>
<dbReference type="InterPro" id="IPR002477">
    <property type="entry name" value="Peptidoglycan-bd-like"/>
</dbReference>
<keyword evidence="3" id="KW-1185">Reference proteome</keyword>
<dbReference type="InterPro" id="IPR036366">
    <property type="entry name" value="PGBDSf"/>
</dbReference>
<organism evidence="2 3">
    <name type="scientific">Defluviitalea raffinosedens</name>
    <dbReference type="NCBI Taxonomy" id="1450156"/>
    <lineage>
        <taxon>Bacteria</taxon>
        <taxon>Bacillati</taxon>
        <taxon>Bacillota</taxon>
        <taxon>Clostridia</taxon>
        <taxon>Lachnospirales</taxon>
        <taxon>Defluviitaleaceae</taxon>
        <taxon>Defluviitalea</taxon>
    </lineage>
</organism>
<protein>
    <submittedName>
        <fullName evidence="2">Peptidoglycan-binding protein</fullName>
    </submittedName>
</protein>
<proteinExistence type="predicted"/>
<dbReference type="Pfam" id="PF01471">
    <property type="entry name" value="PG_binding_1"/>
    <property type="match status" value="1"/>
</dbReference>
<reference evidence="2 3" key="1">
    <citation type="submission" date="2019-12" db="EMBL/GenBank/DDBJ databases">
        <title>Defluviitalea raffinosedens, isolated from a biogas fermenter, genome sequencing and characterization.</title>
        <authorList>
            <person name="Rettenmaier R."/>
            <person name="Schneider M."/>
            <person name="Neuhaus K."/>
            <person name="Liebl W."/>
            <person name="Zverlov V."/>
        </authorList>
    </citation>
    <scope>NUCLEOTIDE SEQUENCE [LARGE SCALE GENOMIC DNA]</scope>
    <source>
        <strain evidence="2 3">249c-K6</strain>
    </source>
</reference>
<feature type="domain" description="Peptidoglycan binding-like" evidence="1">
    <location>
        <begin position="352"/>
        <end position="412"/>
    </location>
</feature>
<sequence length="427" mass="47779">MFRRYPATMMRQSTGKLVVDVFTRGPNRTLSPVPGATVVVRERSNGTRQRQPVEALTTNDSGKTEEITLSAPPVELTQEPPQEQPYATYDIEIQAPGYTTLLIEGTQIFADTTAIQNVTLEPPGEMERQLNEIFIQPHTLWGSYPAKIPEDPIKPEPPPTGFIVLDEPVIPQYVIVHDGVPDDPNAPNYWVTFKDYVKNVASSEIFPTWPANTIRANVLAILSFTLNRVFTEWYRGKGKDFTITSSTAYDHAFFYGRNIYDSVSTIVDEIFVNYIKRPGYRQPLLTQYCDGVKVECPTWMTQWGSKNLGDQGLDAISILRSFYGQDIYLDTAVRVSGVPASFPGYNLTIGSSGAPVRTIQEQLNAISNSFPAIPKVRVDGNYGQQTADAVKKFQEVFNMPVNGIVDQPTWYRISDIYVGVTRLAELV</sequence>
<dbReference type="Gene3D" id="1.10.101.10">
    <property type="entry name" value="PGBD-like superfamily/PGBD"/>
    <property type="match status" value="1"/>
</dbReference>
<dbReference type="Gene3D" id="2.60.40.1120">
    <property type="entry name" value="Carboxypeptidase-like, regulatory domain"/>
    <property type="match status" value="1"/>
</dbReference>
<comment type="caution">
    <text evidence="2">The sequence shown here is derived from an EMBL/GenBank/DDBJ whole genome shotgun (WGS) entry which is preliminary data.</text>
</comment>
<dbReference type="EMBL" id="WSLF01000006">
    <property type="protein sequence ID" value="KAE9634030.1"/>
    <property type="molecule type" value="Genomic_DNA"/>
</dbReference>
<name>A0A7C8HEF5_9FIRM</name>
<evidence type="ECO:0000259" key="1">
    <source>
        <dbReference type="Pfam" id="PF01471"/>
    </source>
</evidence>
<dbReference type="AlphaFoldDB" id="A0A7C8HEF5"/>
<evidence type="ECO:0000313" key="2">
    <source>
        <dbReference type="EMBL" id="KAE9634030.1"/>
    </source>
</evidence>
<accession>A0A7C8HEF5</accession>